<dbReference type="SUPFAM" id="SSF49452">
    <property type="entry name" value="Starch-binding domain-like"/>
    <property type="match status" value="1"/>
</dbReference>
<evidence type="ECO:0000256" key="2">
    <source>
        <dbReference type="SAM" id="SignalP"/>
    </source>
</evidence>
<evidence type="ECO:0000259" key="3">
    <source>
        <dbReference type="PROSITE" id="PS50853"/>
    </source>
</evidence>
<feature type="chain" id="PRO_5013068550" evidence="2">
    <location>
        <begin position="24"/>
        <end position="499"/>
    </location>
</feature>
<comment type="similarity">
    <text evidence="1">Belongs to the TolB family.</text>
</comment>
<dbReference type="Pfam" id="PF13715">
    <property type="entry name" value="CarbopepD_reg_2"/>
    <property type="match status" value="1"/>
</dbReference>
<dbReference type="Pfam" id="PF07676">
    <property type="entry name" value="PD40"/>
    <property type="match status" value="1"/>
</dbReference>
<feature type="signal peptide" evidence="2">
    <location>
        <begin position="1"/>
        <end position="23"/>
    </location>
</feature>
<dbReference type="Proteomes" id="UP000187181">
    <property type="component" value="Unassembled WGS sequence"/>
</dbReference>
<dbReference type="Gene3D" id="2.60.40.10">
    <property type="entry name" value="Immunoglobulins"/>
    <property type="match status" value="1"/>
</dbReference>
<organism evidence="4 5">
    <name type="scientific">Pontibacter indicus</name>
    <dbReference type="NCBI Taxonomy" id="1317125"/>
    <lineage>
        <taxon>Bacteria</taxon>
        <taxon>Pseudomonadati</taxon>
        <taxon>Bacteroidota</taxon>
        <taxon>Cytophagia</taxon>
        <taxon>Cytophagales</taxon>
        <taxon>Hymenobacteraceae</taxon>
        <taxon>Pontibacter</taxon>
    </lineage>
</organism>
<protein>
    <submittedName>
        <fullName evidence="4">TolB protein</fullName>
    </submittedName>
</protein>
<dbReference type="OrthoDB" id="9815657at2"/>
<dbReference type="GO" id="GO:0030246">
    <property type="term" value="F:carbohydrate binding"/>
    <property type="evidence" value="ECO:0007669"/>
    <property type="project" value="InterPro"/>
</dbReference>
<dbReference type="Gene3D" id="2.60.40.1120">
    <property type="entry name" value="Carboxypeptidase-like, regulatory domain"/>
    <property type="match status" value="1"/>
</dbReference>
<dbReference type="EMBL" id="FTPP01000003">
    <property type="protein sequence ID" value="SIT93618.1"/>
    <property type="molecule type" value="Genomic_DNA"/>
</dbReference>
<keyword evidence="2" id="KW-0732">Signal</keyword>
<dbReference type="InterPro" id="IPR013783">
    <property type="entry name" value="Ig-like_fold"/>
</dbReference>
<dbReference type="STRING" id="1317125.SAMN05444128_3108"/>
<dbReference type="InterPro" id="IPR003961">
    <property type="entry name" value="FN3_dom"/>
</dbReference>
<keyword evidence="5" id="KW-1185">Reference proteome</keyword>
<reference evidence="5" key="1">
    <citation type="submission" date="2017-01" db="EMBL/GenBank/DDBJ databases">
        <authorList>
            <person name="Varghese N."/>
            <person name="Submissions S."/>
        </authorList>
    </citation>
    <scope>NUCLEOTIDE SEQUENCE [LARGE SCALE GENOMIC DNA]</scope>
    <source>
        <strain evidence="5">LP100</strain>
    </source>
</reference>
<accession>A0A1R3XP11</accession>
<evidence type="ECO:0000313" key="5">
    <source>
        <dbReference type="Proteomes" id="UP000187181"/>
    </source>
</evidence>
<dbReference type="InterPro" id="IPR011042">
    <property type="entry name" value="6-blade_b-propeller_TolB-like"/>
</dbReference>
<dbReference type="SUPFAM" id="SSF49265">
    <property type="entry name" value="Fibronectin type III"/>
    <property type="match status" value="1"/>
</dbReference>
<evidence type="ECO:0000256" key="1">
    <source>
        <dbReference type="ARBA" id="ARBA00009820"/>
    </source>
</evidence>
<dbReference type="SUPFAM" id="SSF69304">
    <property type="entry name" value="Tricorn protease N-terminal domain"/>
    <property type="match status" value="1"/>
</dbReference>
<dbReference type="InterPro" id="IPR013784">
    <property type="entry name" value="Carb-bd-like_fold"/>
</dbReference>
<dbReference type="Gene3D" id="2.120.10.60">
    <property type="entry name" value="Tricorn protease N-terminal domain"/>
    <property type="match status" value="1"/>
</dbReference>
<feature type="domain" description="Fibronectin type-III" evidence="3">
    <location>
        <begin position="119"/>
        <end position="219"/>
    </location>
</feature>
<proteinExistence type="inferred from homology"/>
<dbReference type="PROSITE" id="PS50853">
    <property type="entry name" value="FN3"/>
    <property type="match status" value="1"/>
</dbReference>
<dbReference type="InterPro" id="IPR011659">
    <property type="entry name" value="WD40"/>
</dbReference>
<dbReference type="Gene3D" id="2.120.10.30">
    <property type="entry name" value="TolB, C-terminal domain"/>
    <property type="match status" value="1"/>
</dbReference>
<gene>
    <name evidence="4" type="ORF">SAMN05444128_3108</name>
</gene>
<evidence type="ECO:0000313" key="4">
    <source>
        <dbReference type="EMBL" id="SIT93618.1"/>
    </source>
</evidence>
<dbReference type="PANTHER" id="PTHR36842:SF1">
    <property type="entry name" value="PROTEIN TOLB"/>
    <property type="match status" value="1"/>
</dbReference>
<dbReference type="PANTHER" id="PTHR36842">
    <property type="entry name" value="PROTEIN TOLB HOMOLOG"/>
    <property type="match status" value="1"/>
</dbReference>
<dbReference type="InterPro" id="IPR036116">
    <property type="entry name" value="FN3_sf"/>
</dbReference>
<dbReference type="AlphaFoldDB" id="A0A1R3XP11"/>
<dbReference type="RefSeq" id="WP_076670720.1">
    <property type="nucleotide sequence ID" value="NZ_FTPP01000003.1"/>
</dbReference>
<dbReference type="CDD" id="cd00063">
    <property type="entry name" value="FN3"/>
    <property type="match status" value="1"/>
</dbReference>
<dbReference type="SMART" id="SM00060">
    <property type="entry name" value="FN3"/>
    <property type="match status" value="1"/>
</dbReference>
<name>A0A1R3XP11_9BACT</name>
<sequence>MLQVTTLRFFCAFLLLIGFSACNEDTIEPVGEGSIAGEVRDADTGGVLAGVAVTSNPATSAIASDEDGSFLLDPVAGGNYTLLARKSGYKSESVAVAVKNDNRTTVTILMVPENPATFAPGPPTLVSPADNLQDQNISLTLKWSSPEARPSDSLTYNVYLYESGVAEKRLLVQNIRDTTVVASNLKFNTTYFWQVTVKNRRGAVTNGPVWSFTTYAMPVTRYVFARAVDGNYDIYSSDGTSANVFRLTSSFGREWWPVISPIRDLIAYSSNIGTDIHIYTMNRDGSNKRQLTTIPVAGYHNQGIGFTWSPDGGQLLYTHYENLYLINRNGTGLRLIAKAPANRHFRLIDWTASGDKIVVQTIGSNINDSEIYIMNSDGSNMTLLVENLPGRIESPTFSVNGKNVLYTQDVEGFENTAGRQLNAQIFIKNIETSRVTNLSTSKPNGTNDLFPRFSSDGSKIIFTNAPNDGVGPSSVWMMDVSGGRSRVRLFENATMPDYK</sequence>